<evidence type="ECO:0000256" key="1">
    <source>
        <dbReference type="SAM" id="SignalP"/>
    </source>
</evidence>
<feature type="signal peptide" evidence="1">
    <location>
        <begin position="1"/>
        <end position="16"/>
    </location>
</feature>
<evidence type="ECO:0000313" key="4">
    <source>
        <dbReference type="Proteomes" id="UP001379533"/>
    </source>
</evidence>
<dbReference type="InterPro" id="IPR057561">
    <property type="entry name" value="NADase_transloc"/>
</dbReference>
<feature type="domain" description="NAD glycohydrolase translocation F5/8 type C" evidence="2">
    <location>
        <begin position="65"/>
        <end position="194"/>
    </location>
</feature>
<dbReference type="Pfam" id="PF25302">
    <property type="entry name" value="NADase_transloc"/>
    <property type="match status" value="1"/>
</dbReference>
<evidence type="ECO:0000313" key="3">
    <source>
        <dbReference type="EMBL" id="WXA95292.1"/>
    </source>
</evidence>
<reference evidence="3 4" key="1">
    <citation type="submission" date="2021-12" db="EMBL/GenBank/DDBJ databases">
        <title>Discovery of the Pendulisporaceae a myxobacterial family with distinct sporulation behavior and unique specialized metabolism.</title>
        <authorList>
            <person name="Garcia R."/>
            <person name="Popoff A."/>
            <person name="Bader C.D."/>
            <person name="Loehr J."/>
            <person name="Walesch S."/>
            <person name="Walt C."/>
            <person name="Boldt J."/>
            <person name="Bunk B."/>
            <person name="Haeckl F.J.F.P.J."/>
            <person name="Gunesch A.P."/>
            <person name="Birkelbach J."/>
            <person name="Nuebel U."/>
            <person name="Pietschmann T."/>
            <person name="Bach T."/>
            <person name="Mueller R."/>
        </authorList>
    </citation>
    <scope>NUCLEOTIDE SEQUENCE [LARGE SCALE GENOMIC DNA]</scope>
    <source>
        <strain evidence="3 4">MSr12523</strain>
    </source>
</reference>
<keyword evidence="1" id="KW-0732">Signal</keyword>
<gene>
    <name evidence="3" type="ORF">LZC95_00360</name>
</gene>
<feature type="chain" id="PRO_5047392943" description="NAD glycohydrolase translocation F5/8 type C domain-containing protein" evidence="1">
    <location>
        <begin position="17"/>
        <end position="442"/>
    </location>
</feature>
<dbReference type="PROSITE" id="PS51257">
    <property type="entry name" value="PROKAR_LIPOPROTEIN"/>
    <property type="match status" value="1"/>
</dbReference>
<dbReference type="Proteomes" id="UP001379533">
    <property type="component" value="Chromosome"/>
</dbReference>
<dbReference type="EMBL" id="CP089982">
    <property type="protein sequence ID" value="WXA95292.1"/>
    <property type="molecule type" value="Genomic_DNA"/>
</dbReference>
<protein>
    <recommendedName>
        <fullName evidence="2">NAD glycohydrolase translocation F5/8 type C domain-containing protein</fullName>
    </recommendedName>
</protein>
<keyword evidence="4" id="KW-1185">Reference proteome</keyword>
<evidence type="ECO:0000259" key="2">
    <source>
        <dbReference type="Pfam" id="PF25302"/>
    </source>
</evidence>
<sequence length="442" mass="47183">MRYALAFSMVFVAASAGCKSGCASSRSAVDTVVDATTMQVDAVDAGPPEAPVNLLYRTPAVVAVSSKVNNPRDFPEHLIDGKPSTAWNGKTGDLVGGWIAFRVPSDAQVMAITMTAGFDAKSAKGEDLFKANHRIKKVRVWRDGVAGSEVALDIEKRAPQRIAVNAAGGEYRIEIVDVVPGTKKEWRELVVSEFAVWGRPGATQLERAEAPAVRVGSLDAPAKASTPHAIADKGIDGPYESLPAFCKAHTESATEMFKNGADEYPGFIDGPYCVVDAPLVQGAIPSPFSEVGTVRVTSWNTKERVVWLKTPTGVFVTAVALSREDLRSPGCAGGCSQEMKDAQFVTTAKGPALVVKYFEHCFDNPWPSSDPDGAIEGASRYSENAAVCYIDSTGAPSCKVFEIATAATAYRAFEDRFAAVKWDKRAKESITADGELTFDAPE</sequence>
<organism evidence="3 4">
    <name type="scientific">Pendulispora brunnea</name>
    <dbReference type="NCBI Taxonomy" id="2905690"/>
    <lineage>
        <taxon>Bacteria</taxon>
        <taxon>Pseudomonadati</taxon>
        <taxon>Myxococcota</taxon>
        <taxon>Myxococcia</taxon>
        <taxon>Myxococcales</taxon>
        <taxon>Sorangiineae</taxon>
        <taxon>Pendulisporaceae</taxon>
        <taxon>Pendulispora</taxon>
    </lineage>
</organism>
<accession>A0ABZ2K9E4</accession>
<dbReference type="NCBIfam" id="NF047619">
    <property type="entry name" value="NADase_discoid"/>
    <property type="match status" value="1"/>
</dbReference>
<dbReference type="RefSeq" id="WP_394845899.1">
    <property type="nucleotide sequence ID" value="NZ_CP089982.1"/>
</dbReference>
<name>A0ABZ2K9E4_9BACT</name>
<proteinExistence type="predicted"/>